<dbReference type="PaxDb" id="65489-OBART10G00090.1"/>
<reference evidence="2" key="1">
    <citation type="journal article" date="2009" name="Rice">
        <title>De Novo Next Generation Sequencing of Plant Genomes.</title>
        <authorList>
            <person name="Rounsley S."/>
            <person name="Marri P.R."/>
            <person name="Yu Y."/>
            <person name="He R."/>
            <person name="Sisneros N."/>
            <person name="Goicoechea J.L."/>
            <person name="Lee S.J."/>
            <person name="Angelova A."/>
            <person name="Kudrna D."/>
            <person name="Luo M."/>
            <person name="Affourtit J."/>
            <person name="Desany B."/>
            <person name="Knight J."/>
            <person name="Niazi F."/>
            <person name="Egholm M."/>
            <person name="Wing R.A."/>
        </authorList>
    </citation>
    <scope>NUCLEOTIDE SEQUENCE [LARGE SCALE GENOMIC DNA]</scope>
    <source>
        <strain evidence="2">cv. IRGC 105608</strain>
    </source>
</reference>
<sequence length="215" mass="23647">MAATTGYWRSPSPEHCRPNPRATGLALMSRPISHYSHFFYRPEQAFAAAVPASSLTSTADLCRPRMRVDGEHVMLPTSPRFGHRRAGAPLILSSPSLAANRRGEERRREEGEEKEKETLTGPDVEPLAVKPGKTQTQGRSAAPSTLRLDAYNDRSFTIPSTSTARRTISSLALCDPSRSAATHGCRSNTSTPLNLHKSPIPLVSLFYFGWQPMVF</sequence>
<name>A0A0D3HAE8_9ORYZ</name>
<feature type="compositionally biased region" description="Basic and acidic residues" evidence="1">
    <location>
        <begin position="101"/>
        <end position="118"/>
    </location>
</feature>
<dbReference type="Gramene" id="OBART10G00090.1">
    <property type="protein sequence ID" value="OBART10G00090.1"/>
    <property type="gene ID" value="OBART10G00090"/>
</dbReference>
<organism evidence="2">
    <name type="scientific">Oryza barthii</name>
    <dbReference type="NCBI Taxonomy" id="65489"/>
    <lineage>
        <taxon>Eukaryota</taxon>
        <taxon>Viridiplantae</taxon>
        <taxon>Streptophyta</taxon>
        <taxon>Embryophyta</taxon>
        <taxon>Tracheophyta</taxon>
        <taxon>Spermatophyta</taxon>
        <taxon>Magnoliopsida</taxon>
        <taxon>Liliopsida</taxon>
        <taxon>Poales</taxon>
        <taxon>Poaceae</taxon>
        <taxon>BOP clade</taxon>
        <taxon>Oryzoideae</taxon>
        <taxon>Oryzeae</taxon>
        <taxon>Oryzinae</taxon>
        <taxon>Oryza</taxon>
    </lineage>
</organism>
<evidence type="ECO:0000313" key="2">
    <source>
        <dbReference type="EnsemblPlants" id="OBART10G00090.1"/>
    </source>
</evidence>
<dbReference type="Proteomes" id="UP000026960">
    <property type="component" value="Chromosome 10"/>
</dbReference>
<feature type="region of interest" description="Disordered" evidence="1">
    <location>
        <begin position="90"/>
        <end position="141"/>
    </location>
</feature>
<reference evidence="2" key="2">
    <citation type="submission" date="2015-03" db="UniProtKB">
        <authorList>
            <consortium name="EnsemblPlants"/>
        </authorList>
    </citation>
    <scope>IDENTIFICATION</scope>
</reference>
<protein>
    <submittedName>
        <fullName evidence="2">Uncharacterized protein</fullName>
    </submittedName>
</protein>
<evidence type="ECO:0000313" key="3">
    <source>
        <dbReference type="Proteomes" id="UP000026960"/>
    </source>
</evidence>
<keyword evidence="3" id="KW-1185">Reference proteome</keyword>
<dbReference type="HOGENOM" id="CLU_109556_0_0_1"/>
<proteinExistence type="predicted"/>
<dbReference type="EnsemblPlants" id="OBART10G00090.1">
    <property type="protein sequence ID" value="OBART10G00090.1"/>
    <property type="gene ID" value="OBART10G00090"/>
</dbReference>
<dbReference type="AlphaFoldDB" id="A0A0D3HAE8"/>
<accession>A0A0D3HAE8</accession>
<evidence type="ECO:0000256" key="1">
    <source>
        <dbReference type="SAM" id="MobiDB-lite"/>
    </source>
</evidence>